<feature type="binding site" evidence="10">
    <location>
        <position position="92"/>
    </location>
    <ligand>
        <name>Mg(2+)</name>
        <dbReference type="ChEBI" id="CHEBI:18420"/>
        <label>1</label>
        <note>catalytic</note>
    </ligand>
</feature>
<dbReference type="PROSITE" id="PS00630">
    <property type="entry name" value="IMP_2"/>
    <property type="match status" value="1"/>
</dbReference>
<evidence type="ECO:0000256" key="8">
    <source>
        <dbReference type="ARBA" id="ARBA00023136"/>
    </source>
</evidence>
<dbReference type="InterPro" id="IPR050725">
    <property type="entry name" value="CysQ/Inositol_MonoPase"/>
</dbReference>
<evidence type="ECO:0000256" key="4">
    <source>
        <dbReference type="ARBA" id="ARBA00022519"/>
    </source>
</evidence>
<sequence>MKELKSQALLENALQIAYQAGQHLNRFYNGEVSLQTKTKSDKTPVTSADLFVSQFLIEKLTALTPNIPVLSEESCQVSPEQRQQWHTYWLIDPLDGTQQFINRTDQFSVLIALVQQNKAILGIIHAPVLKQTYYTMQGHGAYKQSEHSLEQLQARKIDLSHSVNIAVGSKSAEQKVRSILNPNYQYEFTIYGSSGLKTALVAEGRADCYLRLGQTGEWDTAAAQAILQEIGGDIVDLQFSPLSYNQRKTLINPDFLAHADKNACWQKIFQLT</sequence>
<accession>A0A1V4B0V3</accession>
<dbReference type="EC" id="3.1.3.7" evidence="9"/>
<comment type="cofactor">
    <cofactor evidence="9 10">
        <name>Mg(2+)</name>
        <dbReference type="ChEBI" id="CHEBI:18420"/>
    </cofactor>
</comment>
<dbReference type="PRINTS" id="PR00377">
    <property type="entry name" value="IMPHPHTASES"/>
</dbReference>
<dbReference type="CDD" id="cd01638">
    <property type="entry name" value="CysQ"/>
    <property type="match status" value="1"/>
</dbReference>
<name>A0A1V4B0V3_9PAST</name>
<dbReference type="GO" id="GO:0000287">
    <property type="term" value="F:magnesium ion binding"/>
    <property type="evidence" value="ECO:0007669"/>
    <property type="project" value="UniProtKB-UniRule"/>
</dbReference>
<dbReference type="InterPro" id="IPR000760">
    <property type="entry name" value="Inositol_monophosphatase-like"/>
</dbReference>
<dbReference type="InterPro" id="IPR020583">
    <property type="entry name" value="Inositol_monoP_metal-BS"/>
</dbReference>
<dbReference type="PANTHER" id="PTHR43028">
    <property type="entry name" value="3'(2'),5'-BISPHOSPHATE NUCLEOTIDASE 1"/>
    <property type="match status" value="1"/>
</dbReference>
<protein>
    <recommendedName>
        <fullName evidence="9">3'(2'),5'-bisphosphate nucleotidase CysQ</fullName>
        <ecNumber evidence="9">3.1.3.7</ecNumber>
    </recommendedName>
    <alternativeName>
        <fullName evidence="9">3'(2'),5-bisphosphonucleoside 3'(2')-phosphohydrolase</fullName>
    </alternativeName>
    <alternativeName>
        <fullName evidence="9">3'-phosphoadenosine 5'-phosphate phosphatase</fullName>
        <shortName evidence="9">PAP phosphatase</shortName>
    </alternativeName>
</protein>
<feature type="binding site" evidence="9">
    <location>
        <position position="94"/>
    </location>
    <ligand>
        <name>Mg(2+)</name>
        <dbReference type="ChEBI" id="CHEBI:18420"/>
        <label>1</label>
    </ligand>
</feature>
<keyword evidence="6 9" id="KW-0378">Hydrolase</keyword>
<keyword evidence="3 9" id="KW-1003">Cell membrane</keyword>
<keyword evidence="5 9" id="KW-0479">Metal-binding</keyword>
<evidence type="ECO:0000313" key="11">
    <source>
        <dbReference type="EMBL" id="STO59409.1"/>
    </source>
</evidence>
<reference evidence="11 12" key="1">
    <citation type="submission" date="2018-06" db="EMBL/GenBank/DDBJ databases">
        <authorList>
            <consortium name="Pathogen Informatics"/>
            <person name="Doyle S."/>
        </authorList>
    </citation>
    <scope>NUCLEOTIDE SEQUENCE [LARGE SCALE GENOMIC DNA]</scope>
    <source>
        <strain evidence="11 12">NCTC1659</strain>
    </source>
</reference>
<feature type="binding site" evidence="9">
    <location>
        <position position="72"/>
    </location>
    <ligand>
        <name>substrate</name>
    </ligand>
</feature>
<comment type="subcellular location">
    <subcellularLocation>
        <location evidence="9">Cell inner membrane</location>
        <topology evidence="9">Peripheral membrane protein</topology>
        <orientation evidence="9">Cytoplasmic side</orientation>
    </subcellularLocation>
</comment>
<feature type="binding site" evidence="9">
    <location>
        <position position="95"/>
    </location>
    <ligand>
        <name>Mg(2+)</name>
        <dbReference type="ChEBI" id="CHEBI:18420"/>
        <label>2</label>
    </ligand>
</feature>
<dbReference type="PROSITE" id="PS00629">
    <property type="entry name" value="IMP_1"/>
    <property type="match status" value="1"/>
</dbReference>
<dbReference type="InterPro" id="IPR006240">
    <property type="entry name" value="CysQ"/>
</dbReference>
<dbReference type="GO" id="GO:0046854">
    <property type="term" value="P:phosphatidylinositol phosphate biosynthetic process"/>
    <property type="evidence" value="ECO:0007669"/>
    <property type="project" value="InterPro"/>
</dbReference>
<dbReference type="NCBIfam" id="TIGR01331">
    <property type="entry name" value="bisphos_cysQ"/>
    <property type="match status" value="1"/>
</dbReference>
<dbReference type="InterPro" id="IPR020550">
    <property type="entry name" value="Inositol_monophosphatase_CS"/>
</dbReference>
<evidence type="ECO:0000313" key="12">
    <source>
        <dbReference type="Proteomes" id="UP000254329"/>
    </source>
</evidence>
<evidence type="ECO:0000256" key="10">
    <source>
        <dbReference type="PIRSR" id="PIRSR600760-2"/>
    </source>
</evidence>
<evidence type="ECO:0000256" key="2">
    <source>
        <dbReference type="ARBA" id="ARBA00005289"/>
    </source>
</evidence>
<evidence type="ECO:0000256" key="5">
    <source>
        <dbReference type="ARBA" id="ARBA00022723"/>
    </source>
</evidence>
<dbReference type="Proteomes" id="UP000254329">
    <property type="component" value="Unassembled WGS sequence"/>
</dbReference>
<dbReference type="Gene3D" id="3.30.540.10">
    <property type="entry name" value="Fructose-1,6-Bisphosphatase, subunit A, domain 1"/>
    <property type="match status" value="1"/>
</dbReference>
<comment type="similarity">
    <text evidence="2 9">Belongs to the inositol monophosphatase superfamily. CysQ family.</text>
</comment>
<dbReference type="STRING" id="733.B0186_05920"/>
<dbReference type="PANTHER" id="PTHR43028:SF7">
    <property type="entry name" value="3'(2'),5'-BISPHOSPHATE NUCLEOTIDASE CYSQ"/>
    <property type="match status" value="1"/>
</dbReference>
<dbReference type="SUPFAM" id="SSF56655">
    <property type="entry name" value="Carbohydrate phosphatase"/>
    <property type="match status" value="1"/>
</dbReference>
<dbReference type="EMBL" id="UGHF01000001">
    <property type="protein sequence ID" value="STO59409.1"/>
    <property type="molecule type" value="Genomic_DNA"/>
</dbReference>
<feature type="binding site" evidence="9">
    <location>
        <position position="219"/>
    </location>
    <ligand>
        <name>Mg(2+)</name>
        <dbReference type="ChEBI" id="CHEBI:18420"/>
        <label>2</label>
    </ligand>
</feature>
<feature type="binding site" evidence="10">
    <location>
        <position position="95"/>
    </location>
    <ligand>
        <name>Mg(2+)</name>
        <dbReference type="ChEBI" id="CHEBI:18420"/>
        <label>1</label>
        <note>catalytic</note>
    </ligand>
</feature>
<comment type="function">
    <text evidence="9">Converts adenosine-3',5'-bisphosphate (PAP) to AMP.</text>
</comment>
<evidence type="ECO:0000256" key="3">
    <source>
        <dbReference type="ARBA" id="ARBA00022475"/>
    </source>
</evidence>
<proteinExistence type="inferred from homology"/>
<dbReference type="GO" id="GO:0008441">
    <property type="term" value="F:3'(2'),5'-bisphosphate nucleotidase activity"/>
    <property type="evidence" value="ECO:0007669"/>
    <property type="project" value="UniProtKB-UniRule"/>
</dbReference>
<keyword evidence="4 9" id="KW-0997">Cell inner membrane</keyword>
<keyword evidence="12" id="KW-1185">Reference proteome</keyword>
<feature type="binding site" evidence="9">
    <location>
        <begin position="94"/>
        <end position="97"/>
    </location>
    <ligand>
        <name>substrate</name>
    </ligand>
</feature>
<dbReference type="HAMAP" id="MF_02095">
    <property type="entry name" value="CysQ"/>
    <property type="match status" value="1"/>
</dbReference>
<feature type="binding site" evidence="10">
    <location>
        <position position="94"/>
    </location>
    <ligand>
        <name>Mg(2+)</name>
        <dbReference type="ChEBI" id="CHEBI:18420"/>
        <label>1</label>
        <note>catalytic</note>
    </ligand>
</feature>
<dbReference type="GO" id="GO:0005886">
    <property type="term" value="C:plasma membrane"/>
    <property type="evidence" value="ECO:0007669"/>
    <property type="project" value="UniProtKB-SubCell"/>
</dbReference>
<dbReference type="GO" id="GO:0000103">
    <property type="term" value="P:sulfate assimilation"/>
    <property type="evidence" value="ECO:0007669"/>
    <property type="project" value="TreeGrafter"/>
</dbReference>
<feature type="binding site" evidence="10">
    <location>
        <position position="219"/>
    </location>
    <ligand>
        <name>Mg(2+)</name>
        <dbReference type="ChEBI" id="CHEBI:18420"/>
        <label>1</label>
        <note>catalytic</note>
    </ligand>
</feature>
<gene>
    <name evidence="9 11" type="primary">cysQ</name>
    <name evidence="11" type="ORF">NCTC1659_00658</name>
</gene>
<dbReference type="GO" id="GO:0050427">
    <property type="term" value="P:3'-phosphoadenosine 5'-phosphosulfate metabolic process"/>
    <property type="evidence" value="ECO:0007669"/>
    <property type="project" value="TreeGrafter"/>
</dbReference>
<feature type="binding site" evidence="9">
    <location>
        <position position="92"/>
    </location>
    <ligand>
        <name>Mg(2+)</name>
        <dbReference type="ChEBI" id="CHEBI:18420"/>
        <label>1</label>
    </ligand>
</feature>
<feature type="binding site" evidence="9">
    <location>
        <position position="92"/>
    </location>
    <ligand>
        <name>Mg(2+)</name>
        <dbReference type="ChEBI" id="CHEBI:18420"/>
        <label>2</label>
    </ligand>
</feature>
<comment type="catalytic activity">
    <reaction evidence="1 9">
        <text>adenosine 3',5'-bisphosphate + H2O = AMP + phosphate</text>
        <dbReference type="Rhea" id="RHEA:10040"/>
        <dbReference type="ChEBI" id="CHEBI:15377"/>
        <dbReference type="ChEBI" id="CHEBI:43474"/>
        <dbReference type="ChEBI" id="CHEBI:58343"/>
        <dbReference type="ChEBI" id="CHEBI:456215"/>
        <dbReference type="EC" id="3.1.3.7"/>
    </reaction>
</comment>
<dbReference type="RefSeq" id="WP_078218449.1">
    <property type="nucleotide sequence ID" value="NZ_MUXZ01000017.1"/>
</dbReference>
<organism evidence="11 12">
    <name type="scientific">Canicola haemoglobinophilus</name>
    <dbReference type="NCBI Taxonomy" id="733"/>
    <lineage>
        <taxon>Bacteria</taxon>
        <taxon>Pseudomonadati</taxon>
        <taxon>Pseudomonadota</taxon>
        <taxon>Gammaproteobacteria</taxon>
        <taxon>Pasteurellales</taxon>
        <taxon>Pasteurellaceae</taxon>
        <taxon>Canicola</taxon>
    </lineage>
</organism>
<evidence type="ECO:0000256" key="1">
    <source>
        <dbReference type="ARBA" id="ARBA00001625"/>
    </source>
</evidence>
<evidence type="ECO:0000256" key="6">
    <source>
        <dbReference type="ARBA" id="ARBA00022801"/>
    </source>
</evidence>
<keyword evidence="8 9" id="KW-0472">Membrane</keyword>
<evidence type="ECO:0000256" key="9">
    <source>
        <dbReference type="HAMAP-Rule" id="MF_02095"/>
    </source>
</evidence>
<keyword evidence="7 9" id="KW-0460">Magnesium</keyword>
<dbReference type="Pfam" id="PF00459">
    <property type="entry name" value="Inositol_P"/>
    <property type="match status" value="1"/>
</dbReference>
<feature type="binding site" evidence="10">
    <location>
        <position position="72"/>
    </location>
    <ligand>
        <name>Mg(2+)</name>
        <dbReference type="ChEBI" id="CHEBI:18420"/>
        <label>1</label>
        <note>catalytic</note>
    </ligand>
</feature>
<feature type="binding site" evidence="9">
    <location>
        <position position="219"/>
    </location>
    <ligand>
        <name>substrate</name>
    </ligand>
</feature>
<dbReference type="Gene3D" id="3.40.190.80">
    <property type="match status" value="1"/>
</dbReference>
<dbReference type="AlphaFoldDB" id="A0A1V4B0V3"/>
<feature type="binding site" evidence="9">
    <location>
        <position position="72"/>
    </location>
    <ligand>
        <name>Mg(2+)</name>
        <dbReference type="ChEBI" id="CHEBI:18420"/>
        <label>1</label>
    </ligand>
</feature>
<evidence type="ECO:0000256" key="7">
    <source>
        <dbReference type="ARBA" id="ARBA00022842"/>
    </source>
</evidence>